<comment type="subcellular location">
    <subcellularLocation>
        <location evidence="1 12">Cell membrane</location>
        <topology evidence="1 12">Multi-pass membrane protein</topology>
    </subcellularLocation>
</comment>
<evidence type="ECO:0000313" key="16">
    <source>
        <dbReference type="Proteomes" id="UP000240572"/>
    </source>
</evidence>
<evidence type="ECO:0000256" key="3">
    <source>
        <dbReference type="ARBA" id="ARBA00022516"/>
    </source>
</evidence>
<dbReference type="CDD" id="cd09110">
    <property type="entry name" value="PLDc_CLS_1"/>
    <property type="match status" value="1"/>
</dbReference>
<evidence type="ECO:0000256" key="1">
    <source>
        <dbReference type="ARBA" id="ARBA00004651"/>
    </source>
</evidence>
<evidence type="ECO:0000256" key="11">
    <source>
        <dbReference type="ARBA" id="ARBA00023264"/>
    </source>
</evidence>
<proteinExistence type="inferred from homology"/>
<keyword evidence="5 12" id="KW-0812">Transmembrane</keyword>
<dbReference type="OrthoDB" id="9762009at2"/>
<dbReference type="GO" id="GO:0005886">
    <property type="term" value="C:plasma membrane"/>
    <property type="evidence" value="ECO:0007669"/>
    <property type="project" value="UniProtKB-SubCell"/>
</dbReference>
<feature type="active site" evidence="12">
    <location>
        <position position="410"/>
    </location>
</feature>
<keyword evidence="2 12" id="KW-1003">Cell membrane</keyword>
<dbReference type="PANTHER" id="PTHR21248:SF22">
    <property type="entry name" value="PHOSPHOLIPASE D"/>
    <property type="match status" value="1"/>
</dbReference>
<comment type="catalytic activity">
    <reaction evidence="12">
        <text>2 a 1,2-diacyl-sn-glycero-3-phospho-(1'-sn-glycerol) = a cardiolipin + glycerol</text>
        <dbReference type="Rhea" id="RHEA:31451"/>
        <dbReference type="ChEBI" id="CHEBI:17754"/>
        <dbReference type="ChEBI" id="CHEBI:62237"/>
        <dbReference type="ChEBI" id="CHEBI:64716"/>
    </reaction>
</comment>
<keyword evidence="3 12" id="KW-0444">Lipid biosynthesis</keyword>
<organism evidence="15 16">
    <name type="scientific">Taibaiella chishuiensis</name>
    <dbReference type="NCBI Taxonomy" id="1434707"/>
    <lineage>
        <taxon>Bacteria</taxon>
        <taxon>Pseudomonadati</taxon>
        <taxon>Bacteroidota</taxon>
        <taxon>Chitinophagia</taxon>
        <taxon>Chitinophagales</taxon>
        <taxon>Chitinophagaceae</taxon>
        <taxon>Taibaiella</taxon>
    </lineage>
</organism>
<dbReference type="InterPro" id="IPR022924">
    <property type="entry name" value="Cardiolipin_synthase"/>
</dbReference>
<dbReference type="AlphaFoldDB" id="A0A2P8DC96"/>
<dbReference type="RefSeq" id="WP_106521494.1">
    <property type="nucleotide sequence ID" value="NZ_PYGD01000001.1"/>
</dbReference>
<protein>
    <recommendedName>
        <fullName evidence="12 13">Cardiolipin synthase</fullName>
        <shortName evidence="12">CL synthase</shortName>
        <ecNumber evidence="12 13">2.7.8.-</ecNumber>
    </recommendedName>
</protein>
<dbReference type="Proteomes" id="UP000240572">
    <property type="component" value="Unassembled WGS sequence"/>
</dbReference>
<evidence type="ECO:0000256" key="5">
    <source>
        <dbReference type="ARBA" id="ARBA00022692"/>
    </source>
</evidence>
<keyword evidence="9 12" id="KW-0472">Membrane</keyword>
<dbReference type="InterPro" id="IPR025202">
    <property type="entry name" value="PLD-like_dom"/>
</dbReference>
<feature type="domain" description="PLD phosphodiesterase" evidence="14">
    <location>
        <begin position="403"/>
        <end position="430"/>
    </location>
</feature>
<keyword evidence="7 12" id="KW-1133">Transmembrane helix</keyword>
<keyword evidence="11 12" id="KW-1208">Phospholipid metabolism</keyword>
<name>A0A2P8DC96_9BACT</name>
<dbReference type="SUPFAM" id="SSF56024">
    <property type="entry name" value="Phospholipase D/nuclease"/>
    <property type="match status" value="2"/>
</dbReference>
<dbReference type="Gene3D" id="3.30.870.10">
    <property type="entry name" value="Endonuclease Chain A"/>
    <property type="match status" value="2"/>
</dbReference>
<evidence type="ECO:0000313" key="15">
    <source>
        <dbReference type="EMBL" id="PSK94807.1"/>
    </source>
</evidence>
<dbReference type="InterPro" id="IPR027379">
    <property type="entry name" value="CLS_N"/>
</dbReference>
<sequence length="490" mass="55908">MIELISRHLSTISLVLVVLLSVFTVIRIIMDTDNSSKTMAYILLVFLVPVAGSIIYFSFGTNYRRRKLFTKKIIQNDELYEKIENQLSENSLKVFAAHSELLEGHKDLVQLLLRDSKAVLSYNKVKLLLNGEQKFPEVIRALEQAREYIHLEYYIFDDDKIGMQLIDLLKRKAGEGVTVRFIYDDFGSHGLADATIADMRQAGIQVFPFFEVKFYLLANRINYRDHRKIIIVDGVTGFIGGINVSDKYLNDGDPASLYWRDTHVKIEGPAVSSLQYHFIANWNFCTEETLDITRNFFPNLFEAPQEDHEDLVQIVAGGPDYPSSAIMLSFFTAIVDAREKVYISSPYFIPNQSIYDALKKAALSGKDVRLLLPGISDSFIVNAAARSYFKEMLSCGVRIFLYHKGFMHAKTMVVDDNLSIVGTANMDGRSFELNFEINAVIYSRRVSEELEAALVKDMADSEEIFIEDWAKRAWWLELLEDTARLLSPVL</sequence>
<dbReference type="SMART" id="SM00155">
    <property type="entry name" value="PLDc"/>
    <property type="match status" value="2"/>
</dbReference>
<evidence type="ECO:0000256" key="8">
    <source>
        <dbReference type="ARBA" id="ARBA00023098"/>
    </source>
</evidence>
<feature type="active site" evidence="12">
    <location>
        <position position="408"/>
    </location>
</feature>
<dbReference type="InterPro" id="IPR030874">
    <property type="entry name" value="Cardiolipin_synth_Firmi"/>
</dbReference>
<dbReference type="EMBL" id="PYGD01000001">
    <property type="protein sequence ID" value="PSK94807.1"/>
    <property type="molecule type" value="Genomic_DNA"/>
</dbReference>
<dbReference type="HAMAP" id="MF_01916">
    <property type="entry name" value="Cardiolipin_synth_Cls"/>
    <property type="match status" value="1"/>
</dbReference>
<comment type="function">
    <text evidence="12">Catalyzes the reversible phosphatidyl group transfer from one phosphatidylglycerol molecule to another to form cardiolipin (CL) (diphosphatidylglycerol) and glycerol.</text>
</comment>
<keyword evidence="16" id="KW-1185">Reference proteome</keyword>
<evidence type="ECO:0000256" key="13">
    <source>
        <dbReference type="NCBIfam" id="TIGR04265"/>
    </source>
</evidence>
<dbReference type="InterPro" id="IPR001736">
    <property type="entry name" value="PLipase_D/transphosphatidylase"/>
</dbReference>
<evidence type="ECO:0000256" key="2">
    <source>
        <dbReference type="ARBA" id="ARBA00022475"/>
    </source>
</evidence>
<dbReference type="Pfam" id="PF13396">
    <property type="entry name" value="PLDc_N"/>
    <property type="match status" value="1"/>
</dbReference>
<comment type="caution">
    <text evidence="15">The sequence shown here is derived from an EMBL/GenBank/DDBJ whole genome shotgun (WGS) entry which is preliminary data.</text>
</comment>
<keyword evidence="10 12" id="KW-0594">Phospholipid biosynthesis</keyword>
<feature type="active site" evidence="12">
    <location>
        <position position="228"/>
    </location>
</feature>
<feature type="transmembrane region" description="Helical" evidence="12">
    <location>
        <begin position="12"/>
        <end position="29"/>
    </location>
</feature>
<dbReference type="GO" id="GO:0008808">
    <property type="term" value="F:cardiolipin synthase activity"/>
    <property type="evidence" value="ECO:0007669"/>
    <property type="project" value="UniProtKB-UniRule"/>
</dbReference>
<evidence type="ECO:0000259" key="14">
    <source>
        <dbReference type="PROSITE" id="PS50035"/>
    </source>
</evidence>
<dbReference type="GO" id="GO:0032049">
    <property type="term" value="P:cardiolipin biosynthetic process"/>
    <property type="evidence" value="ECO:0007669"/>
    <property type="project" value="UniProtKB-UniRule"/>
</dbReference>
<dbReference type="CDD" id="cd09112">
    <property type="entry name" value="PLDc_CLS_2"/>
    <property type="match status" value="1"/>
</dbReference>
<feature type="transmembrane region" description="Helical" evidence="12">
    <location>
        <begin position="41"/>
        <end position="59"/>
    </location>
</feature>
<comment type="similarity">
    <text evidence="12">Belongs to the phospholipase D family. Cardiolipin synthase subfamily.</text>
</comment>
<dbReference type="Pfam" id="PF13091">
    <property type="entry name" value="PLDc_2"/>
    <property type="match status" value="2"/>
</dbReference>
<feature type="active site" evidence="12">
    <location>
        <position position="415"/>
    </location>
</feature>
<dbReference type="EC" id="2.7.8.-" evidence="12 13"/>
<evidence type="ECO:0000256" key="10">
    <source>
        <dbReference type="ARBA" id="ARBA00023209"/>
    </source>
</evidence>
<evidence type="ECO:0000256" key="4">
    <source>
        <dbReference type="ARBA" id="ARBA00022679"/>
    </source>
</evidence>
<evidence type="ECO:0000256" key="12">
    <source>
        <dbReference type="HAMAP-Rule" id="MF_01916"/>
    </source>
</evidence>
<evidence type="ECO:0000256" key="7">
    <source>
        <dbReference type="ARBA" id="ARBA00022989"/>
    </source>
</evidence>
<dbReference type="PROSITE" id="PS50035">
    <property type="entry name" value="PLD"/>
    <property type="match status" value="2"/>
</dbReference>
<evidence type="ECO:0000256" key="6">
    <source>
        <dbReference type="ARBA" id="ARBA00022737"/>
    </source>
</evidence>
<feature type="domain" description="PLD phosphodiesterase" evidence="14">
    <location>
        <begin position="221"/>
        <end position="248"/>
    </location>
</feature>
<keyword evidence="6" id="KW-0677">Repeat</keyword>
<keyword evidence="8 12" id="KW-0443">Lipid metabolism</keyword>
<dbReference type="PANTHER" id="PTHR21248">
    <property type="entry name" value="CARDIOLIPIN SYNTHASE"/>
    <property type="match status" value="1"/>
</dbReference>
<keyword evidence="4 12" id="KW-0808">Transferase</keyword>
<dbReference type="NCBIfam" id="TIGR04265">
    <property type="entry name" value="bac_cardiolipin"/>
    <property type="match status" value="1"/>
</dbReference>
<gene>
    <name evidence="15" type="ORF">B0I18_101970</name>
</gene>
<feature type="active site" evidence="12">
    <location>
        <position position="233"/>
    </location>
</feature>
<accession>A0A2P8DC96</accession>
<reference evidence="15 16" key="1">
    <citation type="submission" date="2018-03" db="EMBL/GenBank/DDBJ databases">
        <title>Genomic Encyclopedia of Type Strains, Phase III (KMG-III): the genomes of soil and plant-associated and newly described type strains.</title>
        <authorList>
            <person name="Whitman W."/>
        </authorList>
    </citation>
    <scope>NUCLEOTIDE SEQUENCE [LARGE SCALE GENOMIC DNA]</scope>
    <source>
        <strain evidence="15 16">CGMCC 1.12700</strain>
    </source>
</reference>
<feature type="active site" evidence="12">
    <location>
        <position position="226"/>
    </location>
</feature>
<evidence type="ECO:0000256" key="9">
    <source>
        <dbReference type="ARBA" id="ARBA00023136"/>
    </source>
</evidence>